<dbReference type="InterPro" id="IPR043565">
    <property type="entry name" value="PAX_fam"/>
</dbReference>
<dbReference type="InterPro" id="IPR009057">
    <property type="entry name" value="Homeodomain-like_sf"/>
</dbReference>
<dbReference type="SMART" id="SM00389">
    <property type="entry name" value="HOX"/>
    <property type="match status" value="1"/>
</dbReference>
<evidence type="ECO:0000256" key="11">
    <source>
        <dbReference type="RuleBase" id="RU000682"/>
    </source>
</evidence>
<dbReference type="InterPro" id="IPR036388">
    <property type="entry name" value="WH-like_DNA-bd_sf"/>
</dbReference>
<evidence type="ECO:0000256" key="10">
    <source>
        <dbReference type="PROSITE-ProRule" id="PRU00108"/>
    </source>
</evidence>
<dbReference type="SUPFAM" id="SSF46689">
    <property type="entry name" value="Homeodomain-like"/>
    <property type="match status" value="2"/>
</dbReference>
<dbReference type="PROSITE" id="PS50071">
    <property type="entry name" value="HOMEOBOX_2"/>
    <property type="match status" value="1"/>
</dbReference>
<dbReference type="GO" id="GO:0000978">
    <property type="term" value="F:RNA polymerase II cis-regulatory region sequence-specific DNA binding"/>
    <property type="evidence" value="ECO:0007669"/>
    <property type="project" value="TreeGrafter"/>
</dbReference>
<dbReference type="PROSITE" id="PS51057">
    <property type="entry name" value="PAIRED_2"/>
    <property type="match status" value="1"/>
</dbReference>
<dbReference type="InterPro" id="IPR001523">
    <property type="entry name" value="Paired_dom"/>
</dbReference>
<dbReference type="GO" id="GO:0000981">
    <property type="term" value="F:DNA-binding transcription factor activity, RNA polymerase II-specific"/>
    <property type="evidence" value="ECO:0007669"/>
    <property type="project" value="TreeGrafter"/>
</dbReference>
<gene>
    <name evidence="14" type="ORF">D5F01_LYC20355</name>
</gene>
<evidence type="ECO:0000259" key="13">
    <source>
        <dbReference type="PROSITE" id="PS51057"/>
    </source>
</evidence>
<dbReference type="FunFam" id="1.10.10.10:FF:000003">
    <property type="entry name" value="Paired box protein Pax-6"/>
    <property type="match status" value="1"/>
</dbReference>
<dbReference type="GO" id="GO:0009952">
    <property type="term" value="P:anterior/posterior pattern specification"/>
    <property type="evidence" value="ECO:0007669"/>
    <property type="project" value="UniProtKB-ARBA"/>
</dbReference>
<evidence type="ECO:0000256" key="5">
    <source>
        <dbReference type="ARBA" id="ARBA00022724"/>
    </source>
</evidence>
<keyword evidence="8" id="KW-0804">Transcription</keyword>
<reference evidence="14 15" key="1">
    <citation type="submission" date="2019-07" db="EMBL/GenBank/DDBJ databases">
        <title>Chromosome genome assembly for large yellow croaker.</title>
        <authorList>
            <person name="Xiao S."/>
        </authorList>
    </citation>
    <scope>NUCLEOTIDE SEQUENCE [LARGE SCALE GENOMIC DNA]</scope>
    <source>
        <strain evidence="14">JMULYC20181020</strain>
        <tissue evidence="14">Muscle</tissue>
    </source>
</reference>
<evidence type="ECO:0000313" key="14">
    <source>
        <dbReference type="EMBL" id="KAE8281376.1"/>
    </source>
</evidence>
<evidence type="ECO:0000313" key="15">
    <source>
        <dbReference type="Proteomes" id="UP000424527"/>
    </source>
</evidence>
<feature type="DNA-binding region" description="Homeobox" evidence="10">
    <location>
        <begin position="151"/>
        <end position="198"/>
    </location>
</feature>
<evidence type="ECO:0000256" key="1">
    <source>
        <dbReference type="ARBA" id="ARBA00003263"/>
    </source>
</evidence>
<dbReference type="EMBL" id="REGW02000020">
    <property type="protein sequence ID" value="KAE8281376.1"/>
    <property type="molecule type" value="Genomic_DNA"/>
</dbReference>
<protein>
    <submittedName>
        <fullName evidence="14">Paired box protein Pax-4</fullName>
    </submittedName>
</protein>
<dbReference type="Gene3D" id="1.10.10.10">
    <property type="entry name" value="Winged helix-like DNA-binding domain superfamily/Winged helix DNA-binding domain"/>
    <property type="match status" value="2"/>
</dbReference>
<proteinExistence type="inferred from homology"/>
<organism evidence="14 15">
    <name type="scientific">Larimichthys crocea</name>
    <name type="common">Large yellow croaker</name>
    <name type="synonym">Pseudosciaena crocea</name>
    <dbReference type="NCBI Taxonomy" id="215358"/>
    <lineage>
        <taxon>Eukaryota</taxon>
        <taxon>Metazoa</taxon>
        <taxon>Chordata</taxon>
        <taxon>Craniata</taxon>
        <taxon>Vertebrata</taxon>
        <taxon>Euteleostomi</taxon>
        <taxon>Actinopterygii</taxon>
        <taxon>Neopterygii</taxon>
        <taxon>Teleostei</taxon>
        <taxon>Neoteleostei</taxon>
        <taxon>Acanthomorphata</taxon>
        <taxon>Eupercaria</taxon>
        <taxon>Sciaenidae</taxon>
        <taxon>Larimichthys</taxon>
    </lineage>
</organism>
<feature type="domain" description="Homeobox" evidence="12">
    <location>
        <begin position="149"/>
        <end position="197"/>
    </location>
</feature>
<keyword evidence="15" id="KW-1185">Reference proteome</keyword>
<sequence length="341" mass="38904">MIELASEGVSPSQISRILRVSNGCVSKILSRYRRTGLLEPKTIGGSRPRLLTPGVISTIIQCKRENPTIFAWEIRKRLAAARICKASKVPSVSSINRILRKMHMDHGPMCMEINAHIRTEQDFDHLIQEGVNETKIFETVCSNEQKPKGAQHRNRTTFTPEQCTALEQEFSHSQYADMYTREKLSAEIKVPEDTIKVTGVSRVNCENPDTCNVVARKLQNGYLFPTETENNFTPMGNSGHLTSISVAPSFFHQSNNTMVQTMTDKTLLDHRDRFTLPLIHHHTDTARTSLPLAAETIRTDHPVTQSWNQQGISFTWSQFQPDERFLFTQQPWDVNLHRYLD</sequence>
<evidence type="ECO:0000256" key="7">
    <source>
        <dbReference type="ARBA" id="ARBA00023125"/>
    </source>
</evidence>
<comment type="function">
    <text evidence="1">Sequence-specific transcription factor which is part of a developmental regulatory system that provides cells with specific positional identities on the anterior-posterior axis.</text>
</comment>
<comment type="caution">
    <text evidence="14">The sequence shown here is derived from an EMBL/GenBank/DDBJ whole genome shotgun (WGS) entry which is preliminary data.</text>
</comment>
<evidence type="ECO:0000259" key="12">
    <source>
        <dbReference type="PROSITE" id="PS50071"/>
    </source>
</evidence>
<evidence type="ECO:0000256" key="8">
    <source>
        <dbReference type="ARBA" id="ARBA00023163"/>
    </source>
</evidence>
<evidence type="ECO:0000256" key="9">
    <source>
        <dbReference type="ARBA" id="ARBA00023242"/>
    </source>
</evidence>
<name>A0A6G0HQX5_LARCR</name>
<dbReference type="PANTHER" id="PTHR45636">
    <property type="entry name" value="PAIRED BOX PROTEIN PAX-6-RELATED-RELATED"/>
    <property type="match status" value="1"/>
</dbReference>
<evidence type="ECO:0000256" key="2">
    <source>
        <dbReference type="ARBA" id="ARBA00004123"/>
    </source>
</evidence>
<dbReference type="Gene3D" id="1.10.10.60">
    <property type="entry name" value="Homeodomain-like"/>
    <property type="match status" value="1"/>
</dbReference>
<comment type="similarity">
    <text evidence="3">Belongs to the paired homeobox family.</text>
</comment>
<dbReference type="SMART" id="SM00351">
    <property type="entry name" value="PAX"/>
    <property type="match status" value="1"/>
</dbReference>
<dbReference type="GO" id="GO:0048593">
    <property type="term" value="P:camera-type eye morphogenesis"/>
    <property type="evidence" value="ECO:0007669"/>
    <property type="project" value="UniProtKB-ARBA"/>
</dbReference>
<keyword evidence="7 10" id="KW-0238">DNA-binding</keyword>
<feature type="domain" description="Paired" evidence="13">
    <location>
        <begin position="1"/>
        <end position="102"/>
    </location>
</feature>
<keyword evidence="5" id="KW-0563">Paired box</keyword>
<evidence type="ECO:0000256" key="3">
    <source>
        <dbReference type="ARBA" id="ARBA00005733"/>
    </source>
</evidence>
<dbReference type="GO" id="GO:0030902">
    <property type="term" value="P:hindbrain development"/>
    <property type="evidence" value="ECO:0007669"/>
    <property type="project" value="UniProtKB-ARBA"/>
</dbReference>
<dbReference type="Pfam" id="PF00046">
    <property type="entry name" value="Homeodomain"/>
    <property type="match status" value="1"/>
</dbReference>
<dbReference type="CDD" id="cd00086">
    <property type="entry name" value="homeodomain"/>
    <property type="match status" value="1"/>
</dbReference>
<evidence type="ECO:0000256" key="4">
    <source>
        <dbReference type="ARBA" id="ARBA00022473"/>
    </source>
</evidence>
<dbReference type="PRINTS" id="PR00027">
    <property type="entry name" value="PAIREDBOX"/>
</dbReference>
<evidence type="ECO:0000256" key="6">
    <source>
        <dbReference type="ARBA" id="ARBA00023015"/>
    </source>
</evidence>
<comment type="subcellular location">
    <subcellularLocation>
        <location evidence="2 10 11">Nucleus</location>
    </subcellularLocation>
</comment>
<keyword evidence="6" id="KW-0805">Transcription regulation</keyword>
<keyword evidence="10 11" id="KW-0371">Homeobox</keyword>
<dbReference type="GO" id="GO:0005634">
    <property type="term" value="C:nucleus"/>
    <property type="evidence" value="ECO:0007669"/>
    <property type="project" value="UniProtKB-SubCell"/>
</dbReference>
<keyword evidence="9 10" id="KW-0539">Nucleus</keyword>
<dbReference type="PANTHER" id="PTHR45636:SF47">
    <property type="entry name" value="PAIRED BOX PROTEIN PAX-4"/>
    <property type="match status" value="1"/>
</dbReference>
<dbReference type="AlphaFoldDB" id="A0A6G0HQX5"/>
<dbReference type="Pfam" id="PF00292">
    <property type="entry name" value="PAX"/>
    <property type="match status" value="1"/>
</dbReference>
<keyword evidence="4" id="KW-0217">Developmental protein</keyword>
<accession>A0A6G0HQX5</accession>
<dbReference type="Proteomes" id="UP000424527">
    <property type="component" value="Unassembled WGS sequence"/>
</dbReference>
<dbReference type="InterPro" id="IPR001356">
    <property type="entry name" value="HD"/>
</dbReference>